<keyword evidence="4" id="KW-1185">Reference proteome</keyword>
<dbReference type="PANTHER" id="PTHR46211:SF14">
    <property type="entry name" value="GLYCEROPHOSPHODIESTER PHOSPHODIESTERASE"/>
    <property type="match status" value="1"/>
</dbReference>
<keyword evidence="3" id="KW-0378">Hydrolase</keyword>
<dbReference type="PROSITE" id="PS51704">
    <property type="entry name" value="GP_PDE"/>
    <property type="match status" value="1"/>
</dbReference>
<evidence type="ECO:0000256" key="1">
    <source>
        <dbReference type="SAM" id="SignalP"/>
    </source>
</evidence>
<dbReference type="InterPro" id="IPR030395">
    <property type="entry name" value="GP_PDE_dom"/>
</dbReference>
<dbReference type="SUPFAM" id="SSF51695">
    <property type="entry name" value="PLC-like phosphodiesterases"/>
    <property type="match status" value="1"/>
</dbReference>
<dbReference type="EMBL" id="JAVDUU010000001">
    <property type="protein sequence ID" value="MDR6940936.1"/>
    <property type="molecule type" value="Genomic_DNA"/>
</dbReference>
<dbReference type="PANTHER" id="PTHR46211">
    <property type="entry name" value="GLYCEROPHOSPHORYL DIESTER PHOSPHODIESTERASE"/>
    <property type="match status" value="1"/>
</dbReference>
<organism evidence="3 4">
    <name type="scientific">Mucilaginibacter pocheonensis</name>
    <dbReference type="NCBI Taxonomy" id="398050"/>
    <lineage>
        <taxon>Bacteria</taxon>
        <taxon>Pseudomonadati</taxon>
        <taxon>Bacteroidota</taxon>
        <taxon>Sphingobacteriia</taxon>
        <taxon>Sphingobacteriales</taxon>
        <taxon>Sphingobacteriaceae</taxon>
        <taxon>Mucilaginibacter</taxon>
    </lineage>
</organism>
<dbReference type="Gene3D" id="3.20.20.190">
    <property type="entry name" value="Phosphatidylinositol (PI) phosphodiesterase"/>
    <property type="match status" value="1"/>
</dbReference>
<feature type="signal peptide" evidence="1">
    <location>
        <begin position="1"/>
        <end position="19"/>
    </location>
</feature>
<proteinExistence type="predicted"/>
<feature type="chain" id="PRO_5045920390" evidence="1">
    <location>
        <begin position="20"/>
        <end position="296"/>
    </location>
</feature>
<sequence length="296" mass="33226">MKHLLMLLIGCGSFFTLNAQVFDTEAHRGGRGLMPENTIPAMINGVNLGVRTLELDCHITADGKVVVSHDAVMSAAIMLKPDGTEITKTEEKNYVLYKMPYDSIRLFQEGVKQHPDFHDQKMIKTYKPLLAALIDSVESYVKANHLKPVNYNIETKSSPAGDNITNPVPDVFVSLLMAVIKQKNITDRVIIQSFDPRTLRVLHQQWPAINTAFLTQAGSYDDNIKKLGFVPTIISPEYKSVNELMVKMAHENNVKVIPWTVNNEADMKALANLKVDGIISDYPDKLVRVFGNYQKR</sequence>
<evidence type="ECO:0000259" key="2">
    <source>
        <dbReference type="PROSITE" id="PS51704"/>
    </source>
</evidence>
<reference evidence="3 4" key="1">
    <citation type="submission" date="2023-07" db="EMBL/GenBank/DDBJ databases">
        <title>Sorghum-associated microbial communities from plants grown in Nebraska, USA.</title>
        <authorList>
            <person name="Schachtman D."/>
        </authorList>
    </citation>
    <scope>NUCLEOTIDE SEQUENCE [LARGE SCALE GENOMIC DNA]</scope>
    <source>
        <strain evidence="3 4">3262</strain>
    </source>
</reference>
<dbReference type="PROSITE" id="PS50007">
    <property type="entry name" value="PIPLC_X_DOMAIN"/>
    <property type="match status" value="1"/>
</dbReference>
<dbReference type="Proteomes" id="UP001247620">
    <property type="component" value="Unassembled WGS sequence"/>
</dbReference>
<dbReference type="RefSeq" id="WP_310092144.1">
    <property type="nucleotide sequence ID" value="NZ_JAVDUU010000001.1"/>
</dbReference>
<name>A0ABU1T7T6_9SPHI</name>
<feature type="domain" description="GP-PDE" evidence="2">
    <location>
        <begin position="22"/>
        <end position="290"/>
    </location>
</feature>
<dbReference type="EC" id="3.1.4.46" evidence="3"/>
<dbReference type="GO" id="GO:0008889">
    <property type="term" value="F:glycerophosphodiester phosphodiesterase activity"/>
    <property type="evidence" value="ECO:0007669"/>
    <property type="project" value="UniProtKB-EC"/>
</dbReference>
<evidence type="ECO:0000313" key="4">
    <source>
        <dbReference type="Proteomes" id="UP001247620"/>
    </source>
</evidence>
<accession>A0ABU1T7T6</accession>
<gene>
    <name evidence="3" type="ORF">J2W55_000764</name>
</gene>
<comment type="caution">
    <text evidence="3">The sequence shown here is derived from an EMBL/GenBank/DDBJ whole genome shotgun (WGS) entry which is preliminary data.</text>
</comment>
<dbReference type="InterPro" id="IPR017946">
    <property type="entry name" value="PLC-like_Pdiesterase_TIM-brl"/>
</dbReference>
<keyword evidence="1" id="KW-0732">Signal</keyword>
<dbReference type="Pfam" id="PF03009">
    <property type="entry name" value="GDPD"/>
    <property type="match status" value="1"/>
</dbReference>
<evidence type="ECO:0000313" key="3">
    <source>
        <dbReference type="EMBL" id="MDR6940936.1"/>
    </source>
</evidence>
<protein>
    <submittedName>
        <fullName evidence="3">Glycerophosphoryl diester phosphodiesterase</fullName>
        <ecNumber evidence="3">3.1.4.46</ecNumber>
    </submittedName>
</protein>